<organism evidence="2 3">
    <name type="scientific">Trifolium medium</name>
    <dbReference type="NCBI Taxonomy" id="97028"/>
    <lineage>
        <taxon>Eukaryota</taxon>
        <taxon>Viridiplantae</taxon>
        <taxon>Streptophyta</taxon>
        <taxon>Embryophyta</taxon>
        <taxon>Tracheophyta</taxon>
        <taxon>Spermatophyta</taxon>
        <taxon>Magnoliopsida</taxon>
        <taxon>eudicotyledons</taxon>
        <taxon>Gunneridae</taxon>
        <taxon>Pentapetalae</taxon>
        <taxon>rosids</taxon>
        <taxon>fabids</taxon>
        <taxon>Fabales</taxon>
        <taxon>Fabaceae</taxon>
        <taxon>Papilionoideae</taxon>
        <taxon>50 kb inversion clade</taxon>
        <taxon>NPAAA clade</taxon>
        <taxon>Hologalegina</taxon>
        <taxon>IRL clade</taxon>
        <taxon>Trifolieae</taxon>
        <taxon>Trifolium</taxon>
    </lineage>
</organism>
<comment type="caution">
    <text evidence="2">The sequence shown here is derived from an EMBL/GenBank/DDBJ whole genome shotgun (WGS) entry which is preliminary data.</text>
</comment>
<dbReference type="EMBL" id="LXQA010011227">
    <property type="protein sequence ID" value="MCH86939.1"/>
    <property type="molecule type" value="Genomic_DNA"/>
</dbReference>
<keyword evidence="1" id="KW-0732">Signal</keyword>
<dbReference type="AlphaFoldDB" id="A0A392MIP9"/>
<evidence type="ECO:0000313" key="3">
    <source>
        <dbReference type="Proteomes" id="UP000265520"/>
    </source>
</evidence>
<proteinExistence type="predicted"/>
<keyword evidence="3" id="KW-1185">Reference proteome</keyword>
<dbReference type="Proteomes" id="UP000265520">
    <property type="component" value="Unassembled WGS sequence"/>
</dbReference>
<name>A0A392MIP9_9FABA</name>
<protein>
    <submittedName>
        <fullName evidence="2">Putative disease resistance protein (TIR-NBS-LRR class)</fullName>
    </submittedName>
</protein>
<evidence type="ECO:0000313" key="2">
    <source>
        <dbReference type="EMBL" id="MCH86939.1"/>
    </source>
</evidence>
<feature type="chain" id="PRO_5017298887" evidence="1">
    <location>
        <begin position="20"/>
        <end position="104"/>
    </location>
</feature>
<sequence>MFVINAALVLIMYMKVAAAVRRPEIQVPYNLYEAEAEIKPKIQLRYNWHITEEEEIENREVTLKQNQLLDTGLTTYIDDDRTTYIDDNHRDFPFVRFTKSSYYV</sequence>
<reference evidence="2 3" key="1">
    <citation type="journal article" date="2018" name="Front. Plant Sci.">
        <title>Red Clover (Trifolium pratense) and Zigzag Clover (T. medium) - A Picture of Genomic Similarities and Differences.</title>
        <authorList>
            <person name="Dluhosova J."/>
            <person name="Istvanek J."/>
            <person name="Nedelnik J."/>
            <person name="Repkova J."/>
        </authorList>
    </citation>
    <scope>NUCLEOTIDE SEQUENCE [LARGE SCALE GENOMIC DNA]</scope>
    <source>
        <strain evidence="3">cv. 10/8</strain>
        <tissue evidence="2">Leaf</tissue>
    </source>
</reference>
<evidence type="ECO:0000256" key="1">
    <source>
        <dbReference type="SAM" id="SignalP"/>
    </source>
</evidence>
<accession>A0A392MIP9</accession>
<feature type="signal peptide" evidence="1">
    <location>
        <begin position="1"/>
        <end position="19"/>
    </location>
</feature>
<gene>
    <name evidence="2" type="ORF">A2U01_0007802</name>
</gene>